<keyword evidence="1" id="KW-1133">Transmembrane helix</keyword>
<keyword evidence="1" id="KW-0812">Transmembrane</keyword>
<evidence type="ECO:0000256" key="1">
    <source>
        <dbReference type="SAM" id="Phobius"/>
    </source>
</evidence>
<name>A0ABS5RDN9_9HYPH</name>
<evidence type="ECO:0000313" key="3">
    <source>
        <dbReference type="Proteomes" id="UP001166585"/>
    </source>
</evidence>
<sequence>MNRNIQDQHPDYVLRRLDGRSSLSKTLLVEGVLCAVAIGLLVLVPAMASDPSSATPSTVVATHRVCTPSFILEEFDEAMPSGTAGAWSVPPPACATSAPHTLIVRGNTQPTGSFE</sequence>
<feature type="transmembrane region" description="Helical" evidence="1">
    <location>
        <begin position="27"/>
        <end position="48"/>
    </location>
</feature>
<keyword evidence="1" id="KW-0472">Membrane</keyword>
<organism evidence="2 3">
    <name type="scientific">Ancylobacter radicis</name>
    <dbReference type="NCBI Taxonomy" id="2836179"/>
    <lineage>
        <taxon>Bacteria</taxon>
        <taxon>Pseudomonadati</taxon>
        <taxon>Pseudomonadota</taxon>
        <taxon>Alphaproteobacteria</taxon>
        <taxon>Hyphomicrobiales</taxon>
        <taxon>Xanthobacteraceae</taxon>
        <taxon>Ancylobacter</taxon>
    </lineage>
</organism>
<reference evidence="2" key="1">
    <citation type="submission" date="2021-05" db="EMBL/GenBank/DDBJ databases">
        <authorList>
            <person name="Sun Q."/>
            <person name="Inoue M."/>
        </authorList>
    </citation>
    <scope>NUCLEOTIDE SEQUENCE</scope>
    <source>
        <strain evidence="2">VKM B-3255</strain>
    </source>
</reference>
<accession>A0ABS5RDN9</accession>
<keyword evidence="3" id="KW-1185">Reference proteome</keyword>
<dbReference type="RefSeq" id="WP_213756434.1">
    <property type="nucleotide sequence ID" value="NZ_JAHCQH010000020.1"/>
</dbReference>
<protein>
    <submittedName>
        <fullName evidence="2">Uncharacterized protein</fullName>
    </submittedName>
</protein>
<proteinExistence type="predicted"/>
<evidence type="ECO:0000313" key="2">
    <source>
        <dbReference type="EMBL" id="MBS9478467.1"/>
    </source>
</evidence>
<dbReference type="Proteomes" id="UP001166585">
    <property type="component" value="Unassembled WGS sequence"/>
</dbReference>
<comment type="caution">
    <text evidence="2">The sequence shown here is derived from an EMBL/GenBank/DDBJ whole genome shotgun (WGS) entry which is preliminary data.</text>
</comment>
<gene>
    <name evidence="2" type="ORF">KIP89_15240</name>
</gene>
<dbReference type="EMBL" id="JAHCQH010000020">
    <property type="protein sequence ID" value="MBS9478467.1"/>
    <property type="molecule type" value="Genomic_DNA"/>
</dbReference>